<protein>
    <submittedName>
        <fullName evidence="2">Uncharacterized protein</fullName>
    </submittedName>
</protein>
<dbReference type="EMBL" id="VSRR010005310">
    <property type="protein sequence ID" value="MPC42100.1"/>
    <property type="molecule type" value="Genomic_DNA"/>
</dbReference>
<accession>A0A5B7F3W4</accession>
<feature type="region of interest" description="Disordered" evidence="1">
    <location>
        <begin position="24"/>
        <end position="45"/>
    </location>
</feature>
<name>A0A5B7F3W4_PORTR</name>
<sequence length="62" mass="7357">MNQWVEESIRYREEEEPLLLGLLFTKKPEPPPSIQSPMGRSDHMKTGMALFDGRLKRKKIWE</sequence>
<comment type="caution">
    <text evidence="2">The sequence shown here is derived from an EMBL/GenBank/DDBJ whole genome shotgun (WGS) entry which is preliminary data.</text>
</comment>
<evidence type="ECO:0000313" key="3">
    <source>
        <dbReference type="Proteomes" id="UP000324222"/>
    </source>
</evidence>
<gene>
    <name evidence="2" type="ORF">E2C01_035714</name>
</gene>
<dbReference type="AlphaFoldDB" id="A0A5B7F3W4"/>
<evidence type="ECO:0000313" key="2">
    <source>
        <dbReference type="EMBL" id="MPC42100.1"/>
    </source>
</evidence>
<dbReference type="Proteomes" id="UP000324222">
    <property type="component" value="Unassembled WGS sequence"/>
</dbReference>
<reference evidence="2 3" key="1">
    <citation type="submission" date="2019-05" db="EMBL/GenBank/DDBJ databases">
        <title>Another draft genome of Portunus trituberculatus and its Hox gene families provides insights of decapod evolution.</title>
        <authorList>
            <person name="Jeong J.-H."/>
            <person name="Song I."/>
            <person name="Kim S."/>
            <person name="Choi T."/>
            <person name="Kim D."/>
            <person name="Ryu S."/>
            <person name="Kim W."/>
        </authorList>
    </citation>
    <scope>NUCLEOTIDE SEQUENCE [LARGE SCALE GENOMIC DNA]</scope>
    <source>
        <tissue evidence="2">Muscle</tissue>
    </source>
</reference>
<organism evidence="2 3">
    <name type="scientific">Portunus trituberculatus</name>
    <name type="common">Swimming crab</name>
    <name type="synonym">Neptunus trituberculatus</name>
    <dbReference type="NCBI Taxonomy" id="210409"/>
    <lineage>
        <taxon>Eukaryota</taxon>
        <taxon>Metazoa</taxon>
        <taxon>Ecdysozoa</taxon>
        <taxon>Arthropoda</taxon>
        <taxon>Crustacea</taxon>
        <taxon>Multicrustacea</taxon>
        <taxon>Malacostraca</taxon>
        <taxon>Eumalacostraca</taxon>
        <taxon>Eucarida</taxon>
        <taxon>Decapoda</taxon>
        <taxon>Pleocyemata</taxon>
        <taxon>Brachyura</taxon>
        <taxon>Eubrachyura</taxon>
        <taxon>Portunoidea</taxon>
        <taxon>Portunidae</taxon>
        <taxon>Portuninae</taxon>
        <taxon>Portunus</taxon>
    </lineage>
</organism>
<evidence type="ECO:0000256" key="1">
    <source>
        <dbReference type="SAM" id="MobiDB-lite"/>
    </source>
</evidence>
<keyword evidence="3" id="KW-1185">Reference proteome</keyword>
<proteinExistence type="predicted"/>